<keyword evidence="2" id="KW-0238">DNA-binding</keyword>
<keyword evidence="3" id="KW-1185">Reference proteome</keyword>
<evidence type="ECO:0000313" key="3">
    <source>
        <dbReference type="Proteomes" id="UP000319801"/>
    </source>
</evidence>
<feature type="compositionally biased region" description="Polar residues" evidence="1">
    <location>
        <begin position="356"/>
        <end position="409"/>
    </location>
</feature>
<dbReference type="AlphaFoldDB" id="A0A556VWJ4"/>
<feature type="region of interest" description="Disordered" evidence="1">
    <location>
        <begin position="114"/>
        <end position="167"/>
    </location>
</feature>
<proteinExistence type="predicted"/>
<keyword evidence="2" id="KW-0378">Hydrolase</keyword>
<feature type="region of interest" description="Disordered" evidence="1">
    <location>
        <begin position="224"/>
        <end position="310"/>
    </location>
</feature>
<feature type="compositionally biased region" description="Pro residues" evidence="1">
    <location>
        <begin position="243"/>
        <end position="257"/>
    </location>
</feature>
<feature type="compositionally biased region" description="Polar residues" evidence="1">
    <location>
        <begin position="115"/>
        <end position="135"/>
    </location>
</feature>
<dbReference type="EMBL" id="VCAZ01000361">
    <property type="protein sequence ID" value="TUG21031.1"/>
    <property type="molecule type" value="Genomic_DNA"/>
</dbReference>
<accession>A0A556VWJ4</accession>
<feature type="compositionally biased region" description="Low complexity" evidence="1">
    <location>
        <begin position="144"/>
        <end position="155"/>
    </location>
</feature>
<evidence type="ECO:0000256" key="1">
    <source>
        <dbReference type="SAM" id="MobiDB-lite"/>
    </source>
</evidence>
<evidence type="ECO:0000313" key="2">
    <source>
        <dbReference type="EMBL" id="TUG21031.1"/>
    </source>
</evidence>
<comment type="caution">
    <text evidence="2">The sequence shown here is derived from an EMBL/GenBank/DDBJ whole genome shotgun (WGS) entry which is preliminary data.</text>
</comment>
<keyword evidence="2" id="KW-0067">ATP-binding</keyword>
<sequence length="524" mass="57541">MAYAYLFKYIIIGDTGVEFGARMITIDGKQIKLQIWDTNNWGPQGMQLPDQNRAQFPQSQQQQQVHGHQVAPYLGRTDFGGMQGHNQTQAPPRMNHFPQGLPQEANRFMGHMGANMTSSTMRHPSQTPQHQQAGQQFLHHHTDSQFPQSPSKQQQMLSGRGHQNMGFSLNNQQVANSSSGQYAAYPQYSGLNQGLANASGMSLNTSSNPNASVQCYPTPAGPQCYPVNQLPPQNMHPKLPQQQQPPPQQQHLVPPPQGSYATPPSMSPMRNLGGNPAGTPPPQRGQGPISHPQQHPQMYGTLSPNQRAMNAPNHTEVLPQQLQTSTLQFQQVRTPPTLSVSQQPPGSSPPTPLPQGNWSSNTHSSPPANHQQVPHMQPSPSDASQTLSSTHNSTPSSTLQLGSCDTQPLDSDSKPKKKKKKKVKSEEKDEDMGVCGELGGAGVSGETSSPEKKRKKKPKEKQAKDTKEPKTSKTPKAPKTPKEPKEKKVKNTTPKPRSTKKNRYTTTLILYTQTHTLILNTPQR</sequence>
<name>A0A556VWJ4_BAGYA</name>
<dbReference type="GO" id="GO:0004386">
    <property type="term" value="F:helicase activity"/>
    <property type="evidence" value="ECO:0007669"/>
    <property type="project" value="UniProtKB-KW"/>
</dbReference>
<protein>
    <submittedName>
        <fullName evidence="2">Chromodomain-helicase-DNA-binding protein 7</fullName>
    </submittedName>
</protein>
<feature type="compositionally biased region" description="Basic and acidic residues" evidence="1">
    <location>
        <begin position="460"/>
        <end position="471"/>
    </location>
</feature>
<dbReference type="GO" id="GO:0003677">
    <property type="term" value="F:DNA binding"/>
    <property type="evidence" value="ECO:0007669"/>
    <property type="project" value="UniProtKB-KW"/>
</dbReference>
<feature type="region of interest" description="Disordered" evidence="1">
    <location>
        <begin position="328"/>
        <end position="507"/>
    </location>
</feature>
<keyword evidence="2" id="KW-0347">Helicase</keyword>
<gene>
    <name evidence="2" type="ORF">Baya_16833</name>
</gene>
<organism evidence="2 3">
    <name type="scientific">Bagarius yarrelli</name>
    <name type="common">Goonch</name>
    <name type="synonym">Bagrus yarrelli</name>
    <dbReference type="NCBI Taxonomy" id="175774"/>
    <lineage>
        <taxon>Eukaryota</taxon>
        <taxon>Metazoa</taxon>
        <taxon>Chordata</taxon>
        <taxon>Craniata</taxon>
        <taxon>Vertebrata</taxon>
        <taxon>Euteleostomi</taxon>
        <taxon>Actinopterygii</taxon>
        <taxon>Neopterygii</taxon>
        <taxon>Teleostei</taxon>
        <taxon>Ostariophysi</taxon>
        <taxon>Siluriformes</taxon>
        <taxon>Sisoridae</taxon>
        <taxon>Sisorinae</taxon>
        <taxon>Bagarius</taxon>
    </lineage>
</organism>
<dbReference type="Proteomes" id="UP000319801">
    <property type="component" value="Unassembled WGS sequence"/>
</dbReference>
<dbReference type="OrthoDB" id="5857104at2759"/>
<feature type="compositionally biased region" description="Polar residues" evidence="1">
    <location>
        <begin position="291"/>
        <end position="308"/>
    </location>
</feature>
<reference evidence="2 3" key="1">
    <citation type="journal article" date="2019" name="Genome Biol. Evol.">
        <title>Whole-Genome Sequencing of the Giant Devil Catfish, Bagarius yarrelli.</title>
        <authorList>
            <person name="Jiang W."/>
            <person name="Lv Y."/>
            <person name="Cheng L."/>
            <person name="Yang K."/>
            <person name="Chao B."/>
            <person name="Wang X."/>
            <person name="Li Y."/>
            <person name="Pan X."/>
            <person name="You X."/>
            <person name="Zhang Y."/>
            <person name="Yang J."/>
            <person name="Li J."/>
            <person name="Zhang X."/>
            <person name="Liu S."/>
            <person name="Sun C."/>
            <person name="Yang J."/>
            <person name="Shi Q."/>
        </authorList>
    </citation>
    <scope>NUCLEOTIDE SEQUENCE [LARGE SCALE GENOMIC DNA]</scope>
    <source>
        <strain evidence="2">JWS20170419001</strain>
        <tissue evidence="2">Muscle</tissue>
    </source>
</reference>
<keyword evidence="2" id="KW-0547">Nucleotide-binding</keyword>